<feature type="transmembrane region" description="Helical" evidence="13">
    <location>
        <begin position="187"/>
        <end position="208"/>
    </location>
</feature>
<dbReference type="KEGG" id="tpal:117645895"/>
<dbReference type="SUPFAM" id="SSF81321">
    <property type="entry name" value="Family A G protein-coupled receptor-like"/>
    <property type="match status" value="1"/>
</dbReference>
<evidence type="ECO:0000256" key="1">
    <source>
        <dbReference type="ARBA" id="ARBA00004651"/>
    </source>
</evidence>
<dbReference type="PANTHER" id="PTHR45695:SF23">
    <property type="entry name" value="GALANIN-LIKE G-PROTEIN COUPLED RECEPTOR NPR-9"/>
    <property type="match status" value="1"/>
</dbReference>
<protein>
    <submittedName>
        <fullName evidence="16">Allatostatin-A receptor-like</fullName>
    </submittedName>
</protein>
<feature type="domain" description="G-protein coupled receptors family 1 profile" evidence="14">
    <location>
        <begin position="87"/>
        <end position="342"/>
    </location>
</feature>
<accession>A0A6P8YQR0</accession>
<feature type="transmembrane region" description="Helical" evidence="13">
    <location>
        <begin position="284"/>
        <end position="302"/>
    </location>
</feature>
<organism evidence="16">
    <name type="scientific">Thrips palmi</name>
    <name type="common">Melon thrips</name>
    <dbReference type="NCBI Taxonomy" id="161013"/>
    <lineage>
        <taxon>Eukaryota</taxon>
        <taxon>Metazoa</taxon>
        <taxon>Ecdysozoa</taxon>
        <taxon>Arthropoda</taxon>
        <taxon>Hexapoda</taxon>
        <taxon>Insecta</taxon>
        <taxon>Pterygota</taxon>
        <taxon>Neoptera</taxon>
        <taxon>Paraneoptera</taxon>
        <taxon>Thysanoptera</taxon>
        <taxon>Terebrantia</taxon>
        <taxon>Thripoidea</taxon>
        <taxon>Thripidae</taxon>
        <taxon>Thrips</taxon>
    </lineage>
</organism>
<dbReference type="PROSITE" id="PS50262">
    <property type="entry name" value="G_PROTEIN_RECEP_F1_2"/>
    <property type="match status" value="1"/>
</dbReference>
<dbReference type="InterPro" id="IPR017452">
    <property type="entry name" value="GPCR_Rhodpsn_7TM"/>
</dbReference>
<dbReference type="SMART" id="SM01381">
    <property type="entry name" value="7TM_GPCR_Srsx"/>
    <property type="match status" value="1"/>
</dbReference>
<reference evidence="16" key="1">
    <citation type="submission" date="2025-08" db="UniProtKB">
        <authorList>
            <consortium name="RefSeq"/>
        </authorList>
    </citation>
    <scope>IDENTIFICATION</scope>
    <source>
        <tissue evidence="16">Total insect</tissue>
    </source>
</reference>
<feature type="transmembrane region" description="Helical" evidence="13">
    <location>
        <begin position="148"/>
        <end position="166"/>
    </location>
</feature>
<evidence type="ECO:0000256" key="5">
    <source>
        <dbReference type="ARBA" id="ARBA00022989"/>
    </source>
</evidence>
<dbReference type="PRINTS" id="PR00237">
    <property type="entry name" value="GPCRRHODOPSN"/>
</dbReference>
<keyword evidence="4 12" id="KW-0812">Transmembrane</keyword>
<evidence type="ECO:0000256" key="3">
    <source>
        <dbReference type="ARBA" id="ARBA00022475"/>
    </source>
</evidence>
<dbReference type="Proteomes" id="UP000515158">
    <property type="component" value="Unplaced"/>
</dbReference>
<dbReference type="CDD" id="cd15096">
    <property type="entry name" value="7tmA_AstA_R_insect"/>
    <property type="match status" value="1"/>
</dbReference>
<dbReference type="FunCoup" id="A0A6P8YQR0">
    <property type="interactions" value="168"/>
</dbReference>
<evidence type="ECO:0000256" key="12">
    <source>
        <dbReference type="RuleBase" id="RU000688"/>
    </source>
</evidence>
<keyword evidence="5 13" id="KW-1133">Transmembrane helix</keyword>
<feature type="transmembrane region" description="Helical" evidence="13">
    <location>
        <begin position="107"/>
        <end position="128"/>
    </location>
</feature>
<dbReference type="InterPro" id="IPR000276">
    <property type="entry name" value="GPCR_Rhodpsn"/>
</dbReference>
<evidence type="ECO:0000259" key="14">
    <source>
        <dbReference type="PROSITE" id="PS50262"/>
    </source>
</evidence>
<gene>
    <name evidence="16" type="primary">LOC117645895</name>
</gene>
<comment type="subcellular location">
    <subcellularLocation>
        <location evidence="1">Cell membrane</location>
        <topology evidence="1">Multi-pass membrane protein</topology>
    </subcellularLocation>
</comment>
<keyword evidence="9 12" id="KW-0675">Receptor</keyword>
<dbReference type="PANTHER" id="PTHR45695">
    <property type="entry name" value="LEUCOKININ RECEPTOR-RELATED"/>
    <property type="match status" value="1"/>
</dbReference>
<dbReference type="AlphaFoldDB" id="A0A6P8YQR0"/>
<dbReference type="OrthoDB" id="5987936at2759"/>
<feature type="transmembrane region" description="Helical" evidence="13">
    <location>
        <begin position="322"/>
        <end position="345"/>
    </location>
</feature>
<dbReference type="PRINTS" id="PR00663">
    <property type="entry name" value="GALANINR"/>
</dbReference>
<keyword evidence="10" id="KW-0325">Glycoprotein</keyword>
<evidence type="ECO:0000256" key="8">
    <source>
        <dbReference type="ARBA" id="ARBA00023157"/>
    </source>
</evidence>
<evidence type="ECO:0000256" key="2">
    <source>
        <dbReference type="ARBA" id="ARBA00010663"/>
    </source>
</evidence>
<dbReference type="GeneID" id="117645895"/>
<evidence type="ECO:0000256" key="6">
    <source>
        <dbReference type="ARBA" id="ARBA00023040"/>
    </source>
</evidence>
<dbReference type="FunFam" id="1.20.1070.10:FF:000255">
    <property type="entry name" value="Allatostatin A receptor"/>
    <property type="match status" value="1"/>
</dbReference>
<dbReference type="InterPro" id="IPR000405">
    <property type="entry name" value="Galanin_rcpt"/>
</dbReference>
<evidence type="ECO:0000313" key="15">
    <source>
        <dbReference type="Proteomes" id="UP000515158"/>
    </source>
</evidence>
<keyword evidence="8" id="KW-1015">Disulfide bond</keyword>
<dbReference type="GO" id="GO:0005886">
    <property type="term" value="C:plasma membrane"/>
    <property type="evidence" value="ECO:0007669"/>
    <property type="project" value="UniProtKB-SubCell"/>
</dbReference>
<evidence type="ECO:0000256" key="10">
    <source>
        <dbReference type="ARBA" id="ARBA00023180"/>
    </source>
</evidence>
<dbReference type="Pfam" id="PF00001">
    <property type="entry name" value="7tm_1"/>
    <property type="match status" value="1"/>
</dbReference>
<dbReference type="RefSeq" id="XP_034242333.1">
    <property type="nucleotide sequence ID" value="XM_034386442.1"/>
</dbReference>
<evidence type="ECO:0000256" key="9">
    <source>
        <dbReference type="ARBA" id="ARBA00023170"/>
    </source>
</evidence>
<keyword evidence="15" id="KW-1185">Reference proteome</keyword>
<dbReference type="Gene3D" id="1.20.1070.10">
    <property type="entry name" value="Rhodopsin 7-helix transmembrane proteins"/>
    <property type="match status" value="1"/>
</dbReference>
<feature type="transmembrane region" description="Helical" evidence="13">
    <location>
        <begin position="238"/>
        <end position="263"/>
    </location>
</feature>
<keyword evidence="6 12" id="KW-0297">G-protein coupled receptor</keyword>
<dbReference type="InParanoid" id="A0A6P8YQR0"/>
<keyword evidence="11 12" id="KW-0807">Transducer</keyword>
<evidence type="ECO:0000256" key="4">
    <source>
        <dbReference type="ARBA" id="ARBA00022692"/>
    </source>
</evidence>
<keyword evidence="7 13" id="KW-0472">Membrane</keyword>
<dbReference type="PROSITE" id="PS00237">
    <property type="entry name" value="G_PROTEIN_RECEP_F1_1"/>
    <property type="match status" value="1"/>
</dbReference>
<evidence type="ECO:0000256" key="11">
    <source>
        <dbReference type="ARBA" id="ARBA00023224"/>
    </source>
</evidence>
<evidence type="ECO:0000256" key="7">
    <source>
        <dbReference type="ARBA" id="ARBA00023136"/>
    </source>
</evidence>
<name>A0A6P8YQR0_THRPL</name>
<feature type="transmembrane region" description="Helical" evidence="13">
    <location>
        <begin position="68"/>
        <end position="95"/>
    </location>
</feature>
<comment type="similarity">
    <text evidence="2 12">Belongs to the G-protein coupled receptor 1 family.</text>
</comment>
<dbReference type="GO" id="GO:0004930">
    <property type="term" value="F:G protein-coupled receptor activity"/>
    <property type="evidence" value="ECO:0007669"/>
    <property type="project" value="UniProtKB-KW"/>
</dbReference>
<keyword evidence="3" id="KW-1003">Cell membrane</keyword>
<evidence type="ECO:0000256" key="13">
    <source>
        <dbReference type="SAM" id="Phobius"/>
    </source>
</evidence>
<evidence type="ECO:0000313" key="16">
    <source>
        <dbReference type="RefSeq" id="XP_034242333.1"/>
    </source>
</evidence>
<proteinExistence type="inferred from homology"/>
<sequence>MTASPAVVEAGGGGLPVSAGLGIRGGLSYLADCHNSTHGDAAPLCGMMDYNNTAGAGDEMVGPLMERIVSYVVPLIFLVIVVVGLIGNALVVIVVAANAQMRSTTNLLIINLAVADLLFIVFCVPFTGTDYSLPSWPFGDTWCKIVQYLIVVTSMASVYTLVLMSLDRFLAVVYPISSMTYRTERNALLAIWIMWIIFLVISVPAYMYHGLETYSHGEVQHSHCIFLEADPVLRNFRILFFVMAYVFPLLTIVILYLLMLTRLWHGVAPGGRVSADSRRGKKRVTRMVLVVVAIFAFCWGPIQVVLVAKSLDLYEINELTLVVQIVSQVLAYMNSCVNPILYAFLSDNFRKAFFKVVSCGHPQATLETRNGRLMAEKSTRTTATSRVNGSNLDIL</sequence>